<gene>
    <name evidence="10 13" type="primary">trpD</name>
    <name evidence="13" type="ORF">CGC50_02740</name>
</gene>
<feature type="binding site" evidence="10">
    <location>
        <position position="297"/>
    </location>
    <ligand>
        <name>5-phospho-alpha-D-ribose 1-diphosphate</name>
        <dbReference type="ChEBI" id="CHEBI:58017"/>
    </ligand>
</feature>
<organism evidence="13 14">
    <name type="scientific">Capnocytophaga gingivalis</name>
    <dbReference type="NCBI Taxonomy" id="1017"/>
    <lineage>
        <taxon>Bacteria</taxon>
        <taxon>Pseudomonadati</taxon>
        <taxon>Bacteroidota</taxon>
        <taxon>Flavobacteriia</taxon>
        <taxon>Flavobacteriales</taxon>
        <taxon>Flavobacteriaceae</taxon>
        <taxon>Capnocytophaga</taxon>
    </lineage>
</organism>
<dbReference type="PANTHER" id="PTHR43285">
    <property type="entry name" value="ANTHRANILATE PHOSPHORIBOSYLTRANSFERASE"/>
    <property type="match status" value="1"/>
</dbReference>
<dbReference type="EMBL" id="CP022386">
    <property type="protein sequence ID" value="ATA86163.1"/>
    <property type="molecule type" value="Genomic_DNA"/>
</dbReference>
<feature type="domain" description="Glycosyl transferase family 3" evidence="12">
    <location>
        <begin position="283"/>
        <end position="533"/>
    </location>
</feature>
<evidence type="ECO:0000256" key="3">
    <source>
        <dbReference type="ARBA" id="ARBA00022676"/>
    </source>
</evidence>
<dbReference type="Gene3D" id="3.40.1030.10">
    <property type="entry name" value="Nucleoside phosphorylase/phosphoribosyltransferase catalytic domain"/>
    <property type="match status" value="1"/>
</dbReference>
<keyword evidence="5 10" id="KW-0822">Tryptophan biosynthesis</keyword>
<feature type="binding site" evidence="10">
    <location>
        <position position="436"/>
    </location>
    <ligand>
        <name>Mg(2+)</name>
        <dbReference type="ChEBI" id="CHEBI:18420"/>
        <label>2</label>
    </ligand>
</feature>
<dbReference type="InterPro" id="IPR035902">
    <property type="entry name" value="Nuc_phospho_transferase"/>
</dbReference>
<dbReference type="SUPFAM" id="SSF52317">
    <property type="entry name" value="Class I glutamine amidotransferase-like"/>
    <property type="match status" value="1"/>
</dbReference>
<comment type="function">
    <text evidence="10">Catalyzes the transfer of the phosphoribosyl group of 5-phosphorylribose-1-pyrophosphate (PRPP) to anthranilate to yield N-(5'-phosphoribosyl)-anthranilate (PRA).</text>
</comment>
<dbReference type="InterPro" id="IPR006221">
    <property type="entry name" value="TrpG/PapA_dom"/>
</dbReference>
<accession>A0A250FM33</accession>
<feature type="binding site" evidence="10">
    <location>
        <position position="289"/>
    </location>
    <ligand>
        <name>anthranilate</name>
        <dbReference type="ChEBI" id="CHEBI:16567"/>
        <label>1</label>
    </ligand>
</feature>
<dbReference type="HAMAP" id="MF_00211">
    <property type="entry name" value="TrpD"/>
    <property type="match status" value="1"/>
</dbReference>
<dbReference type="GO" id="GO:0000162">
    <property type="term" value="P:L-tryptophan biosynthetic process"/>
    <property type="evidence" value="ECO:0007669"/>
    <property type="project" value="UniProtKB-UniRule"/>
</dbReference>
<dbReference type="NCBIfam" id="TIGR01245">
    <property type="entry name" value="trpD"/>
    <property type="match status" value="1"/>
</dbReference>
<feature type="binding site" evidence="10">
    <location>
        <position position="320"/>
    </location>
    <ligand>
        <name>anthranilate</name>
        <dbReference type="ChEBI" id="CHEBI:16567"/>
        <label>1</label>
    </ligand>
</feature>
<keyword evidence="3 10" id="KW-0328">Glycosyltransferase</keyword>
<sequence>MILLIDNYDSFVFNVAQYLQELTEEEVKTVRNDAITWEEITALNPSRIVLSPGPKHPKDSGICLEILQKNTTIPVLGICLGHQAFGMVNGAEIKRMEMPLHGKTSALRVTDDNTLLFRGLPKQFQVMRYHSLYVGKEQLPENIRITALSDDDIIMALEHKEKPIYSIQFHPESFFTEYGKHIIKNFITYTQKLQPSVADDHAQEKARANEVFKTALKKLQENIPLTDGDFKEICEVIHTKQYDIVQLGALLVLISEKSLYPESLTAFVRNILAYSTTFADESPMIDLCGTGGDGLKTINISTTVAFIVAAMGVKVAKHGNRSVTSQSGSSDVLGQLGIPLENNLLTQLEHLQKEHLAFFHAPFFHPLVGEVKEVRQRLGIRTVFNVLGPLLHPNAKLKYQLVGLYHEPVQRLYAETLQLLGRKHALVVRGNDGLDEITLCDETKIVEVKDGKILEYTIAPEMFGFKRAFHADIQGGTPEENAEILLRTLKGEEQSPKSDIVILNAMFALYTADFVKHPADAKPLIQEAIRSGKVYEHYLKMINANKE</sequence>
<evidence type="ECO:0000256" key="9">
    <source>
        <dbReference type="ARBA" id="ARBA00061188"/>
    </source>
</evidence>
<evidence type="ECO:0000256" key="8">
    <source>
        <dbReference type="ARBA" id="ARBA00052328"/>
    </source>
</evidence>
<reference evidence="14" key="1">
    <citation type="submission" date="2017-06" db="EMBL/GenBank/DDBJ databases">
        <title>Capnocytophaga spp. assemblies.</title>
        <authorList>
            <person name="Gulvik C.A."/>
        </authorList>
    </citation>
    <scope>NUCLEOTIDE SEQUENCE [LARGE SCALE GENOMIC DNA]</scope>
    <source>
        <strain evidence="14">H1496</strain>
    </source>
</reference>
<dbReference type="Pfam" id="PF00591">
    <property type="entry name" value="Glycos_transf_3"/>
    <property type="match status" value="1"/>
</dbReference>
<keyword evidence="6" id="KW-0315">Glutamine amidotransferase</keyword>
<keyword evidence="2 10" id="KW-0028">Amino-acid biosynthesis</keyword>
<dbReference type="PRINTS" id="PR00099">
    <property type="entry name" value="CPSGATASE"/>
</dbReference>
<proteinExistence type="inferred from homology"/>
<feature type="binding site" evidence="10">
    <location>
        <position position="301"/>
    </location>
    <ligand>
        <name>Mg(2+)</name>
        <dbReference type="ChEBI" id="CHEBI:18420"/>
        <label>1</label>
    </ligand>
</feature>
<feature type="domain" description="Glutamine amidotransferase" evidence="11">
    <location>
        <begin position="3"/>
        <end position="187"/>
    </location>
</feature>
<feature type="binding site" evidence="10">
    <location>
        <position position="435"/>
    </location>
    <ligand>
        <name>Mg(2+)</name>
        <dbReference type="ChEBI" id="CHEBI:18420"/>
        <label>2</label>
    </ligand>
</feature>
<evidence type="ECO:0000256" key="10">
    <source>
        <dbReference type="HAMAP-Rule" id="MF_00211"/>
    </source>
</evidence>
<dbReference type="AlphaFoldDB" id="A0A250FM33"/>
<feature type="binding site" evidence="10">
    <location>
        <position position="329"/>
    </location>
    <ligand>
        <name>5-phospho-alpha-D-ribose 1-diphosphate</name>
        <dbReference type="ChEBI" id="CHEBI:58017"/>
    </ligand>
</feature>
<comment type="subunit">
    <text evidence="10">Homodimer.</text>
</comment>
<dbReference type="NCBIfam" id="TIGR00566">
    <property type="entry name" value="trpG_papA"/>
    <property type="match status" value="1"/>
</dbReference>
<evidence type="ECO:0000256" key="1">
    <source>
        <dbReference type="ARBA" id="ARBA00004907"/>
    </source>
</evidence>
<evidence type="ECO:0000256" key="7">
    <source>
        <dbReference type="ARBA" id="ARBA00023141"/>
    </source>
</evidence>
<keyword evidence="4 10" id="KW-0808">Transferase</keyword>
<comment type="pathway">
    <text evidence="1 10">Amino-acid biosynthesis; L-tryptophan biosynthesis; L-tryptophan from chorismate: step 2/5.</text>
</comment>
<evidence type="ECO:0000259" key="12">
    <source>
        <dbReference type="Pfam" id="PF00591"/>
    </source>
</evidence>
<dbReference type="PROSITE" id="PS51273">
    <property type="entry name" value="GATASE_TYPE_1"/>
    <property type="match status" value="1"/>
</dbReference>
<dbReference type="FunFam" id="3.40.50.880:FF:000003">
    <property type="entry name" value="Anthranilate synthase component II"/>
    <property type="match status" value="1"/>
</dbReference>
<evidence type="ECO:0000256" key="5">
    <source>
        <dbReference type="ARBA" id="ARBA00022822"/>
    </source>
</evidence>
<evidence type="ECO:0000256" key="4">
    <source>
        <dbReference type="ARBA" id="ARBA00022679"/>
    </source>
</evidence>
<dbReference type="GeneID" id="84807475"/>
<dbReference type="Proteomes" id="UP000217250">
    <property type="component" value="Chromosome"/>
</dbReference>
<evidence type="ECO:0000313" key="14">
    <source>
        <dbReference type="Proteomes" id="UP000217250"/>
    </source>
</evidence>
<dbReference type="GO" id="GO:0000287">
    <property type="term" value="F:magnesium ion binding"/>
    <property type="evidence" value="ECO:0007669"/>
    <property type="project" value="UniProtKB-UniRule"/>
</dbReference>
<evidence type="ECO:0000259" key="11">
    <source>
        <dbReference type="Pfam" id="PF00117"/>
    </source>
</evidence>
<dbReference type="UniPathway" id="UPA00035">
    <property type="reaction ID" value="UER00041"/>
</dbReference>
<dbReference type="FunFam" id="3.40.1030.10:FF:000002">
    <property type="entry name" value="Anthranilate phosphoribosyltransferase"/>
    <property type="match status" value="1"/>
</dbReference>
<evidence type="ECO:0000256" key="2">
    <source>
        <dbReference type="ARBA" id="ARBA00022605"/>
    </source>
</evidence>
<name>A0A250FM33_9FLAO</name>
<feature type="binding site" evidence="10">
    <location>
        <begin position="317"/>
        <end position="325"/>
    </location>
    <ligand>
        <name>5-phospho-alpha-D-ribose 1-diphosphate</name>
        <dbReference type="ChEBI" id="CHEBI:58017"/>
    </ligand>
</feature>
<dbReference type="InterPro" id="IPR000312">
    <property type="entry name" value="Glycosyl_Trfase_fam3"/>
</dbReference>
<comment type="catalytic activity">
    <reaction evidence="8 10">
        <text>N-(5-phospho-beta-D-ribosyl)anthranilate + diphosphate = 5-phospho-alpha-D-ribose 1-diphosphate + anthranilate</text>
        <dbReference type="Rhea" id="RHEA:11768"/>
        <dbReference type="ChEBI" id="CHEBI:16567"/>
        <dbReference type="ChEBI" id="CHEBI:18277"/>
        <dbReference type="ChEBI" id="CHEBI:33019"/>
        <dbReference type="ChEBI" id="CHEBI:58017"/>
        <dbReference type="EC" id="2.4.2.18"/>
    </reaction>
</comment>
<dbReference type="GO" id="GO:0004048">
    <property type="term" value="F:anthranilate phosphoribosyltransferase activity"/>
    <property type="evidence" value="ECO:0007669"/>
    <property type="project" value="UniProtKB-UniRule"/>
</dbReference>
<evidence type="ECO:0000313" key="13">
    <source>
        <dbReference type="EMBL" id="ATA86163.1"/>
    </source>
</evidence>
<dbReference type="PRINTS" id="PR00097">
    <property type="entry name" value="ANTSNTHASEII"/>
</dbReference>
<dbReference type="Gene3D" id="3.40.50.880">
    <property type="match status" value="1"/>
</dbReference>
<comment type="similarity">
    <text evidence="10">Belongs to the anthranilate phosphoribosyltransferase family.</text>
</comment>
<dbReference type="Gene3D" id="1.20.970.10">
    <property type="entry name" value="Transferase, Pyrimidine Nucleoside Phosphorylase, Chain C"/>
    <property type="match status" value="1"/>
</dbReference>
<dbReference type="KEGG" id="cgh:CGC50_02740"/>
<keyword evidence="7 10" id="KW-0057">Aromatic amino acid biosynthesis</keyword>
<dbReference type="InterPro" id="IPR005940">
    <property type="entry name" value="Anthranilate_Pribosyl_Tfrase"/>
</dbReference>
<protein>
    <recommendedName>
        <fullName evidence="10">Anthranilate phosphoribosyltransferase</fullName>
        <ecNumber evidence="10">2.4.2.18</ecNumber>
    </recommendedName>
</protein>
<dbReference type="Pfam" id="PF00117">
    <property type="entry name" value="GATase"/>
    <property type="match status" value="1"/>
</dbReference>
<keyword evidence="10" id="KW-0460">Magnesium</keyword>
<comment type="cofactor">
    <cofactor evidence="10">
        <name>Mg(2+)</name>
        <dbReference type="ChEBI" id="CHEBI:18420"/>
    </cofactor>
    <text evidence="10">Binds 2 magnesium ions per monomer.</text>
</comment>
<feature type="binding site" evidence="10">
    <location>
        <position position="375"/>
    </location>
    <ligand>
        <name>anthranilate</name>
        <dbReference type="ChEBI" id="CHEBI:16567"/>
        <label>2</label>
    </ligand>
</feature>
<evidence type="ECO:0000256" key="6">
    <source>
        <dbReference type="ARBA" id="ARBA00022962"/>
    </source>
</evidence>
<dbReference type="EC" id="2.4.2.18" evidence="10"/>
<dbReference type="GO" id="GO:0005829">
    <property type="term" value="C:cytosol"/>
    <property type="evidence" value="ECO:0007669"/>
    <property type="project" value="TreeGrafter"/>
</dbReference>
<feature type="binding site" evidence="10">
    <location>
        <begin position="299"/>
        <end position="302"/>
    </location>
    <ligand>
        <name>5-phospho-alpha-D-ribose 1-diphosphate</name>
        <dbReference type="ChEBI" id="CHEBI:58017"/>
    </ligand>
</feature>
<dbReference type="OrthoDB" id="9786812at2"/>
<feature type="binding site" evidence="10">
    <location>
        <begin position="292"/>
        <end position="293"/>
    </location>
    <ligand>
        <name>5-phospho-alpha-D-ribose 1-diphosphate</name>
        <dbReference type="ChEBI" id="CHEBI:58017"/>
    </ligand>
</feature>
<dbReference type="InterPro" id="IPR017926">
    <property type="entry name" value="GATASE"/>
</dbReference>
<dbReference type="CDD" id="cd01743">
    <property type="entry name" value="GATase1_Anthranilate_Synthase"/>
    <property type="match status" value="1"/>
</dbReference>
<dbReference type="PANTHER" id="PTHR43285:SF2">
    <property type="entry name" value="ANTHRANILATE PHOSPHORIBOSYLTRANSFERASE"/>
    <property type="match status" value="1"/>
</dbReference>
<feature type="binding site" evidence="10">
    <location>
        <position position="289"/>
    </location>
    <ligand>
        <name>5-phospho-alpha-D-ribose 1-diphosphate</name>
        <dbReference type="ChEBI" id="CHEBI:58017"/>
    </ligand>
</feature>
<keyword evidence="10" id="KW-0479">Metal-binding</keyword>
<dbReference type="SUPFAM" id="SSF52418">
    <property type="entry name" value="Nucleoside phosphorylase/phosphoribosyltransferase catalytic domain"/>
    <property type="match status" value="1"/>
</dbReference>
<comment type="similarity">
    <text evidence="9">In the C-terminal section; belongs to the anthranilate phosphoribosyltransferase family.</text>
</comment>
<dbReference type="InterPro" id="IPR029062">
    <property type="entry name" value="Class_I_gatase-like"/>
</dbReference>
<dbReference type="PRINTS" id="PR00096">
    <property type="entry name" value="GATASE"/>
</dbReference>
<dbReference type="RefSeq" id="WP_095909577.1">
    <property type="nucleotide sequence ID" value="NZ_CP022386.1"/>
</dbReference>
<feature type="binding site" evidence="10">
    <location>
        <position position="436"/>
    </location>
    <ligand>
        <name>Mg(2+)</name>
        <dbReference type="ChEBI" id="CHEBI:18420"/>
        <label>1</label>
    </ligand>
</feature>
<comment type="caution">
    <text evidence="10">Lacks conserved residue(s) required for the propagation of feature annotation.</text>
</comment>